<evidence type="ECO:0000256" key="5">
    <source>
        <dbReference type="ARBA" id="ARBA00023242"/>
    </source>
</evidence>
<keyword evidence="3" id="KW-0240">DNA-directed RNA polymerase</keyword>
<evidence type="ECO:0000313" key="7">
    <source>
        <dbReference type="Proteomes" id="UP000267096"/>
    </source>
</evidence>
<proteinExistence type="inferred from homology"/>
<accession>A0A0M3JZ37</accession>
<keyword evidence="5" id="KW-0539">Nucleus</keyword>
<dbReference type="Proteomes" id="UP000267096">
    <property type="component" value="Unassembled WGS sequence"/>
</dbReference>
<organism evidence="8">
    <name type="scientific">Anisakis simplex</name>
    <name type="common">Herring worm</name>
    <dbReference type="NCBI Taxonomy" id="6269"/>
    <lineage>
        <taxon>Eukaryota</taxon>
        <taxon>Metazoa</taxon>
        <taxon>Ecdysozoa</taxon>
        <taxon>Nematoda</taxon>
        <taxon>Chromadorea</taxon>
        <taxon>Rhabditida</taxon>
        <taxon>Spirurina</taxon>
        <taxon>Ascaridomorpha</taxon>
        <taxon>Ascaridoidea</taxon>
        <taxon>Anisakidae</taxon>
        <taxon>Anisakis</taxon>
        <taxon>Anisakis simplex complex</taxon>
    </lineage>
</organism>
<dbReference type="EMBL" id="UYRR01031328">
    <property type="protein sequence ID" value="VDK49086.1"/>
    <property type="molecule type" value="Genomic_DNA"/>
</dbReference>
<reference evidence="6 7" key="2">
    <citation type="submission" date="2018-11" db="EMBL/GenBank/DDBJ databases">
        <authorList>
            <consortium name="Pathogen Informatics"/>
        </authorList>
    </citation>
    <scope>NUCLEOTIDE SEQUENCE [LARGE SCALE GENOMIC DNA]</scope>
</reference>
<evidence type="ECO:0000256" key="2">
    <source>
        <dbReference type="ARBA" id="ARBA00009430"/>
    </source>
</evidence>
<evidence type="ECO:0000313" key="6">
    <source>
        <dbReference type="EMBL" id="VDK49086.1"/>
    </source>
</evidence>
<evidence type="ECO:0000313" key="8">
    <source>
        <dbReference type="WBParaSite" id="ASIM_0001374101-mRNA-1"/>
    </source>
</evidence>
<comment type="subcellular location">
    <subcellularLocation>
        <location evidence="1">Nucleus</location>
        <location evidence="1">Nucleolus</location>
    </subcellularLocation>
</comment>
<dbReference type="GO" id="GO:0006351">
    <property type="term" value="P:DNA-templated transcription"/>
    <property type="evidence" value="ECO:0007669"/>
    <property type="project" value="InterPro"/>
</dbReference>
<reference evidence="8" key="1">
    <citation type="submission" date="2017-02" db="UniProtKB">
        <authorList>
            <consortium name="WormBaseParasite"/>
        </authorList>
    </citation>
    <scope>IDENTIFICATION</scope>
</reference>
<sequence length="338" mass="37863">MNFHFQATSSANVIQLGREDASTERGFDYAVAIVSKRTGKVQYVPAKLVNFQATYASDPAPLFGHKPSQRIDYTVDNSGQSETFADERRALTTEFGSHRKIKVQEDFERRRVSEVSILLGFYLPQTLKIMMESTFSSPVAVKKEEQDDDVKTNPLSISCDNQSEVLPKANQNANLPAEVYSTDAFLTEDEISSIGNDAVAYLKRSKEELIASDDCSELLYGIVSNAVTDCRKASLALLLIAMVKSFKVCFLMMIHLNRNVDFARIQILFGLNPHVNDGIELFFFCGFKMLSGRGKCFLVKQDWVKITSLPASVLGKIRVDFLRAFFLIVLLDPSSFKD</sequence>
<dbReference type="AlphaFoldDB" id="A0A0M3JZ37"/>
<keyword evidence="4" id="KW-0804">Transcription</keyword>
<dbReference type="WBParaSite" id="ASIM_0001374101-mRNA-1">
    <property type="protein sequence ID" value="ASIM_0001374101-mRNA-1"/>
    <property type="gene ID" value="ASIM_0001374101"/>
</dbReference>
<evidence type="ECO:0000256" key="1">
    <source>
        <dbReference type="ARBA" id="ARBA00004604"/>
    </source>
</evidence>
<evidence type="ECO:0000256" key="3">
    <source>
        <dbReference type="ARBA" id="ARBA00022478"/>
    </source>
</evidence>
<dbReference type="Pfam" id="PF06870">
    <property type="entry name" value="RNA_pol_I_A49"/>
    <property type="match status" value="1"/>
</dbReference>
<evidence type="ECO:0000256" key="4">
    <source>
        <dbReference type="ARBA" id="ARBA00023163"/>
    </source>
</evidence>
<dbReference type="OrthoDB" id="5851809at2759"/>
<gene>
    <name evidence="6" type="ORF">ASIM_LOCUS13169</name>
</gene>
<dbReference type="GO" id="GO:0003677">
    <property type="term" value="F:DNA binding"/>
    <property type="evidence" value="ECO:0007669"/>
    <property type="project" value="InterPro"/>
</dbReference>
<protein>
    <submittedName>
        <fullName evidence="8">BURP domain-containing protein</fullName>
    </submittedName>
</protein>
<dbReference type="GO" id="GO:0000428">
    <property type="term" value="C:DNA-directed RNA polymerase complex"/>
    <property type="evidence" value="ECO:0007669"/>
    <property type="project" value="UniProtKB-KW"/>
</dbReference>
<name>A0A0M3JZ37_ANISI</name>
<dbReference type="InterPro" id="IPR009668">
    <property type="entry name" value="RNA_pol-assoc_fac_A49-like"/>
</dbReference>
<dbReference type="GO" id="GO:0005730">
    <property type="term" value="C:nucleolus"/>
    <property type="evidence" value="ECO:0007669"/>
    <property type="project" value="UniProtKB-SubCell"/>
</dbReference>
<comment type="similarity">
    <text evidence="2">Belongs to the eukaryotic RPA49/POLR1E RNA polymerase subunit family.</text>
</comment>
<dbReference type="PANTHER" id="PTHR14440">
    <property type="entry name" value="DNA-DIRECTED RNA POLYMERASE I SUBUNIT RPA49"/>
    <property type="match status" value="1"/>
</dbReference>
<keyword evidence="7" id="KW-1185">Reference proteome</keyword>